<feature type="chain" id="PRO_5040744615" evidence="1">
    <location>
        <begin position="28"/>
        <end position="169"/>
    </location>
</feature>
<dbReference type="EMBL" id="JAMSHT010000001">
    <property type="protein sequence ID" value="MCM8558505.1"/>
    <property type="molecule type" value="Genomic_DNA"/>
</dbReference>
<dbReference type="AlphaFoldDB" id="A0A9X2J3W6"/>
<evidence type="ECO:0000313" key="2">
    <source>
        <dbReference type="EMBL" id="MCM8558505.1"/>
    </source>
</evidence>
<dbReference type="Proteomes" id="UP001155128">
    <property type="component" value="Unassembled WGS sequence"/>
</dbReference>
<dbReference type="Pfam" id="PF09912">
    <property type="entry name" value="DUF2141"/>
    <property type="match status" value="1"/>
</dbReference>
<comment type="caution">
    <text evidence="2">The sequence shown here is derived from an EMBL/GenBank/DDBJ whole genome shotgun (WGS) entry which is preliminary data.</text>
</comment>
<keyword evidence="1" id="KW-0732">Signal</keyword>
<evidence type="ECO:0000313" key="3">
    <source>
        <dbReference type="Proteomes" id="UP001155128"/>
    </source>
</evidence>
<sequence>MVKWIASMSSAALVAGSLAIAPRPAHAVTVIGDVGACDRGESSILIRVHGFKSRTGELRLSLYDGNPSNWLVGGRKIHKLHMDIPRSGPVDICVKTPGPGTYAFGIQHDVDGDGEIGRRDGGAYSNNAKFTIFDREPAFRKVKFEVGSGTKRMGIRLLYLKGLSIVPWN</sequence>
<reference evidence="2" key="1">
    <citation type="submission" date="2022-06" db="EMBL/GenBank/DDBJ databases">
        <title>Sphingomicrobium sedimins sp. nov., a marine bacterium isolated from tidal flat.</title>
        <authorList>
            <person name="Kim C.-H."/>
            <person name="Yoo Y."/>
            <person name="Kim J.-J."/>
        </authorList>
    </citation>
    <scope>NUCLEOTIDE SEQUENCE</scope>
    <source>
        <strain evidence="2">GRR-S6-50</strain>
    </source>
</reference>
<dbReference type="InterPro" id="IPR018673">
    <property type="entry name" value="DUF2141"/>
</dbReference>
<proteinExistence type="predicted"/>
<organism evidence="2 3">
    <name type="scientific">Sphingomicrobium sediminis</name>
    <dbReference type="NCBI Taxonomy" id="2950949"/>
    <lineage>
        <taxon>Bacteria</taxon>
        <taxon>Pseudomonadati</taxon>
        <taxon>Pseudomonadota</taxon>
        <taxon>Alphaproteobacteria</taxon>
        <taxon>Sphingomonadales</taxon>
        <taxon>Sphingomonadaceae</taxon>
        <taxon>Sphingomicrobium</taxon>
    </lineage>
</organism>
<accession>A0A9X2J3W6</accession>
<protein>
    <submittedName>
        <fullName evidence="2">DUF2141 domain-containing protein</fullName>
    </submittedName>
</protein>
<dbReference type="RefSeq" id="WP_252115439.1">
    <property type="nucleotide sequence ID" value="NZ_JAMSHT010000001.1"/>
</dbReference>
<keyword evidence="3" id="KW-1185">Reference proteome</keyword>
<name>A0A9X2J3W6_9SPHN</name>
<gene>
    <name evidence="2" type="ORF">NDO55_11810</name>
</gene>
<evidence type="ECO:0000256" key="1">
    <source>
        <dbReference type="SAM" id="SignalP"/>
    </source>
</evidence>
<feature type="signal peptide" evidence="1">
    <location>
        <begin position="1"/>
        <end position="27"/>
    </location>
</feature>